<evidence type="ECO:0000313" key="1">
    <source>
        <dbReference type="EMBL" id="QIA08788.1"/>
    </source>
</evidence>
<dbReference type="EMBL" id="CP048409">
    <property type="protein sequence ID" value="QIA08788.1"/>
    <property type="molecule type" value="Genomic_DNA"/>
</dbReference>
<dbReference type="RefSeq" id="WP_163347228.1">
    <property type="nucleotide sequence ID" value="NZ_CP048409.1"/>
</dbReference>
<name>A0A6C0RDQ1_9BACT</name>
<reference evidence="1 2" key="1">
    <citation type="submission" date="2020-02" db="EMBL/GenBank/DDBJ databases">
        <title>Genome sequencing for Draconibacterium sp. strain M1.</title>
        <authorList>
            <person name="Park S.-J."/>
        </authorList>
    </citation>
    <scope>NUCLEOTIDE SEQUENCE [LARGE SCALE GENOMIC DNA]</scope>
    <source>
        <strain evidence="1 2">M1</strain>
    </source>
</reference>
<sequence>MNYSTNESTKILSDYTQKIERTLREKIENQINGKWNTTNGEYEIIKIEHFSLHTINIEDDKFHLLFSPTGCEISGNISIRALAYPPGSDRNGYTSHYFEINFNPTNIKFNFENEIFIIENNIDISYISVNRNHFF</sequence>
<dbReference type="Proteomes" id="UP000474630">
    <property type="component" value="Chromosome"/>
</dbReference>
<gene>
    <name evidence="1" type="ORF">G0Q07_14140</name>
</gene>
<organism evidence="1 2">
    <name type="scientific">Draconibacterium halophilum</name>
    <dbReference type="NCBI Taxonomy" id="2706887"/>
    <lineage>
        <taxon>Bacteria</taxon>
        <taxon>Pseudomonadati</taxon>
        <taxon>Bacteroidota</taxon>
        <taxon>Bacteroidia</taxon>
        <taxon>Marinilabiliales</taxon>
        <taxon>Prolixibacteraceae</taxon>
        <taxon>Draconibacterium</taxon>
    </lineage>
</organism>
<evidence type="ECO:0000313" key="2">
    <source>
        <dbReference type="Proteomes" id="UP000474630"/>
    </source>
</evidence>
<proteinExistence type="predicted"/>
<dbReference type="KEGG" id="drc:G0Q07_14140"/>
<protein>
    <submittedName>
        <fullName evidence="1">Uncharacterized protein</fullName>
    </submittedName>
</protein>
<keyword evidence="2" id="KW-1185">Reference proteome</keyword>
<accession>A0A6C0RDQ1</accession>
<dbReference type="AlphaFoldDB" id="A0A6C0RDQ1"/>